<reference evidence="1 2" key="1">
    <citation type="submission" date="2018-06" db="EMBL/GenBank/DDBJ databases">
        <authorList>
            <consortium name="Pathogen Informatics"/>
            <person name="Doyle S."/>
        </authorList>
    </citation>
    <scope>NUCLEOTIDE SEQUENCE [LARGE SCALE GENOMIC DNA]</scope>
    <source>
        <strain evidence="1 2">NCTC10211</strain>
    </source>
</reference>
<keyword evidence="1" id="KW-0378">Hydrolase</keyword>
<name>A0A380ADP7_SERMA</name>
<keyword evidence="1" id="KW-0645">Protease</keyword>
<evidence type="ECO:0000313" key="1">
    <source>
        <dbReference type="EMBL" id="SUI78485.1"/>
    </source>
</evidence>
<dbReference type="AlphaFoldDB" id="A0A380ADP7"/>
<proteinExistence type="predicted"/>
<evidence type="ECO:0000313" key="2">
    <source>
        <dbReference type="Proteomes" id="UP000254765"/>
    </source>
</evidence>
<gene>
    <name evidence="1" type="ORF">NCTC10211_04993</name>
</gene>
<sequence>MASGTSYDKMVDILLNTSEFTRISTYLEITAYAQKVYNFVYGHDADSATIQQLVTLSDKGEIIKSVINSALNTTAGTTNEFHEKFQFIFRVADSLNYKTYATLTNNSDNYLSSSVNSGLLHNISKIEMSKLEKIDINLATKSNINLNQAANIKQISISGNQPVKIALPDNNVNDFIFAYINGSISELTSKKANTLLMLTQSADITTAPTHFNFGIGNDFLGWTGNNSNKSGNKINTLFTADGGNGVNSISANFINTRTEITITKGINGAPDTKSIQYTSNLDQFKNFSLIDLYKYTGQISTLTYTKNVDGTISRISSVISNTLDYDIFNENTNIISGGNINQIGKAGFSFINTANQSKPATADIVSVINIPKEAANFYIGNRSDGPYSVSNVNYSLKFKNDVTELNFITNQKKW</sequence>
<dbReference type="EMBL" id="UGYK01000002">
    <property type="protein sequence ID" value="SUI78485.1"/>
    <property type="molecule type" value="Genomic_DNA"/>
</dbReference>
<dbReference type="GO" id="GO:0008233">
    <property type="term" value="F:peptidase activity"/>
    <property type="evidence" value="ECO:0007669"/>
    <property type="project" value="UniProtKB-KW"/>
</dbReference>
<protein>
    <submittedName>
        <fullName evidence="1">ABC-type protease/lipase transport system, ATPase and permease components</fullName>
    </submittedName>
</protein>
<dbReference type="Proteomes" id="UP000254765">
    <property type="component" value="Unassembled WGS sequence"/>
</dbReference>
<accession>A0A380ADP7</accession>
<organism evidence="1 2">
    <name type="scientific">Serratia marcescens</name>
    <dbReference type="NCBI Taxonomy" id="615"/>
    <lineage>
        <taxon>Bacteria</taxon>
        <taxon>Pseudomonadati</taxon>
        <taxon>Pseudomonadota</taxon>
        <taxon>Gammaproteobacteria</taxon>
        <taxon>Enterobacterales</taxon>
        <taxon>Yersiniaceae</taxon>
        <taxon>Serratia</taxon>
    </lineage>
</organism>
<dbReference type="GO" id="GO:0006508">
    <property type="term" value="P:proteolysis"/>
    <property type="evidence" value="ECO:0007669"/>
    <property type="project" value="UniProtKB-KW"/>
</dbReference>